<dbReference type="OrthoDB" id="3755745at2759"/>
<dbReference type="AlphaFoldDB" id="A0A3M7MF01"/>
<evidence type="ECO:0000313" key="1">
    <source>
        <dbReference type="EMBL" id="RMZ73022.1"/>
    </source>
</evidence>
<dbReference type="EMBL" id="KE747838">
    <property type="protein sequence ID" value="RMZ73022.1"/>
    <property type="molecule type" value="Genomic_DNA"/>
</dbReference>
<organism evidence="1 2">
    <name type="scientific">Pyrenophora seminiperda CCB06</name>
    <dbReference type="NCBI Taxonomy" id="1302712"/>
    <lineage>
        <taxon>Eukaryota</taxon>
        <taxon>Fungi</taxon>
        <taxon>Dikarya</taxon>
        <taxon>Ascomycota</taxon>
        <taxon>Pezizomycotina</taxon>
        <taxon>Dothideomycetes</taxon>
        <taxon>Pleosporomycetidae</taxon>
        <taxon>Pleosporales</taxon>
        <taxon>Pleosporineae</taxon>
        <taxon>Pleosporaceae</taxon>
        <taxon>Pyrenophora</taxon>
    </lineage>
</organism>
<accession>A0A3M7MF01</accession>
<sequence length="195" mass="21467">MEATSVSDARKKSKATNDYLRKVVASWEEYMNAPTSYTPPGCRAISYSSWVGFTTSPSLENRSLKASDLCKDYGTTANYCPPVGERCYLGVGRPAVPIQNEEHVPRARQPCRQQPISMASTETVSSFGEDEALAEPTMQFKKQTPKRADTTSLLTMCLNKGTVKEAKKTFAEMMGICGMTCDDLPSAFDSNEDED</sequence>
<evidence type="ECO:0000313" key="2">
    <source>
        <dbReference type="Proteomes" id="UP000265663"/>
    </source>
</evidence>
<proteinExistence type="predicted"/>
<keyword evidence="2" id="KW-1185">Reference proteome</keyword>
<gene>
    <name evidence="1" type="ORF">GMOD_00009527</name>
</gene>
<name>A0A3M7MF01_9PLEO</name>
<reference evidence="1 2" key="1">
    <citation type="journal article" date="2014" name="PLoS ONE">
        <title>De novo Genome Assembly of the Fungal Plant Pathogen Pyrenophora semeniperda.</title>
        <authorList>
            <person name="Soliai M.M."/>
            <person name="Meyer S.E."/>
            <person name="Udall J.A."/>
            <person name="Elzinga D.E."/>
            <person name="Hermansen R.A."/>
            <person name="Bodily P.M."/>
            <person name="Hart A.A."/>
            <person name="Coleman C.E."/>
        </authorList>
    </citation>
    <scope>NUCLEOTIDE SEQUENCE [LARGE SCALE GENOMIC DNA]</scope>
    <source>
        <strain evidence="1 2">CCB06</strain>
        <tissue evidence="1">Mycelium</tissue>
    </source>
</reference>
<protein>
    <submittedName>
        <fullName evidence="1">Uncharacterized protein</fullName>
    </submittedName>
</protein>
<dbReference type="Proteomes" id="UP000265663">
    <property type="component" value="Unassembled WGS sequence"/>
</dbReference>